<dbReference type="PANTHER" id="PTHR12775:SF0">
    <property type="entry name" value="REPLICATION TERMINATION FACTOR 2"/>
    <property type="match status" value="1"/>
</dbReference>
<dbReference type="RefSeq" id="XP_008875957.1">
    <property type="nucleotide sequence ID" value="XM_008877735.1"/>
</dbReference>
<comment type="similarity">
    <text evidence="1">Belongs to the rtf2 family.</text>
</comment>
<dbReference type="Pfam" id="PF04641">
    <property type="entry name" value="Rtf2"/>
    <property type="match status" value="1"/>
</dbReference>
<gene>
    <name evidence="3" type="ORF">DYB32_000331</name>
    <name evidence="2" type="ORF">H310_11161</name>
</gene>
<dbReference type="GeneID" id="20088211"/>
<dbReference type="Proteomes" id="UP000285060">
    <property type="component" value="Unassembled WGS sequence"/>
</dbReference>
<organism evidence="2">
    <name type="scientific">Aphanomyces invadans</name>
    <dbReference type="NCBI Taxonomy" id="157072"/>
    <lineage>
        <taxon>Eukaryota</taxon>
        <taxon>Sar</taxon>
        <taxon>Stramenopiles</taxon>
        <taxon>Oomycota</taxon>
        <taxon>Saprolegniomycetes</taxon>
        <taxon>Saprolegniales</taxon>
        <taxon>Verrucalvaceae</taxon>
        <taxon>Aphanomyces</taxon>
    </lineage>
</organism>
<dbReference type="EMBL" id="QUSY01000007">
    <property type="protein sequence ID" value="RHY35168.1"/>
    <property type="molecule type" value="Genomic_DNA"/>
</dbReference>
<dbReference type="CDD" id="cd16653">
    <property type="entry name" value="RING-like_Rtf2"/>
    <property type="match status" value="1"/>
</dbReference>
<dbReference type="GO" id="GO:0006274">
    <property type="term" value="P:DNA replication termination"/>
    <property type="evidence" value="ECO:0007669"/>
    <property type="project" value="TreeGrafter"/>
</dbReference>
<reference evidence="3 4" key="2">
    <citation type="submission" date="2018-08" db="EMBL/GenBank/DDBJ databases">
        <title>Aphanomyces genome sequencing and annotation.</title>
        <authorList>
            <person name="Minardi D."/>
            <person name="Oidtmann B."/>
            <person name="Van Der Giezen M."/>
            <person name="Studholme D.J."/>
        </authorList>
    </citation>
    <scope>NUCLEOTIDE SEQUENCE [LARGE SCALE GENOMIC DNA]</scope>
    <source>
        <strain evidence="3 4">NJM0002</strain>
    </source>
</reference>
<sequence length="266" mass="29942">MGNDGGVIAVARKFMRHGHQKQRDEKGDQDALREKRTTMCALTDEPLQEPIVACKLGNLFNKDRLIEKLLERSLPEKFSYIRSMKDVVTCKFYPAPEAKLASEKSNMKRAATRYRFHCPITLQLFNGAHRFVVLKKCGCVLSEKALKEVKPKDCLMCGFPIKSSKELWPLLLSDEDAAVVLESIRATEKPLKRKREDAPLALDDAPPPVIQKAKSKLQAVNEAEAAVNHEKERNPVYASLFATEKESKKSANELLMTVAGLRYTLS</sequence>
<keyword evidence="4" id="KW-1185">Reference proteome</keyword>
<evidence type="ECO:0000313" key="4">
    <source>
        <dbReference type="Proteomes" id="UP000285060"/>
    </source>
</evidence>
<dbReference type="OrthoDB" id="247013at2759"/>
<dbReference type="EMBL" id="KI913981">
    <property type="protein sequence ID" value="ETV95256.1"/>
    <property type="molecule type" value="Genomic_DNA"/>
</dbReference>
<dbReference type="GO" id="GO:0005634">
    <property type="term" value="C:nucleus"/>
    <property type="evidence" value="ECO:0007669"/>
    <property type="project" value="TreeGrafter"/>
</dbReference>
<evidence type="ECO:0000256" key="1">
    <source>
        <dbReference type="ARBA" id="ARBA00009885"/>
    </source>
</evidence>
<evidence type="ECO:0000313" key="3">
    <source>
        <dbReference type="EMBL" id="RHY35168.1"/>
    </source>
</evidence>
<protein>
    <submittedName>
        <fullName evidence="2">Uncharacterized protein</fullName>
    </submittedName>
</protein>
<dbReference type="InterPro" id="IPR027799">
    <property type="entry name" value="Rtf2_RING-finger"/>
</dbReference>
<dbReference type="STRING" id="157072.A0A024TNP4"/>
<evidence type="ECO:0000313" key="2">
    <source>
        <dbReference type="EMBL" id="ETV95256.1"/>
    </source>
</evidence>
<proteinExistence type="inferred from homology"/>
<dbReference type="AlphaFoldDB" id="A0A024TNP4"/>
<dbReference type="PANTHER" id="PTHR12775">
    <property type="entry name" value="PROTEIN C20ORF43 HOMOLOG"/>
    <property type="match status" value="1"/>
</dbReference>
<accession>A0A024TNP4</accession>
<dbReference type="eggNOG" id="KOG3113">
    <property type="taxonomic scope" value="Eukaryota"/>
</dbReference>
<name>A0A024TNP4_9STRA</name>
<dbReference type="VEuPathDB" id="FungiDB:H310_11161"/>
<reference evidence="2" key="1">
    <citation type="submission" date="2013-12" db="EMBL/GenBank/DDBJ databases">
        <title>The Genome Sequence of Aphanomyces invadans NJM9701.</title>
        <authorList>
            <consortium name="The Broad Institute Genomics Platform"/>
            <person name="Russ C."/>
            <person name="Tyler B."/>
            <person name="van West P."/>
            <person name="Dieguez-Uribeondo J."/>
            <person name="Young S.K."/>
            <person name="Zeng Q."/>
            <person name="Gargeya S."/>
            <person name="Fitzgerald M."/>
            <person name="Abouelleil A."/>
            <person name="Alvarado L."/>
            <person name="Chapman S.B."/>
            <person name="Gainer-Dewar J."/>
            <person name="Goldberg J."/>
            <person name="Griggs A."/>
            <person name="Gujja S."/>
            <person name="Hansen M."/>
            <person name="Howarth C."/>
            <person name="Imamovic A."/>
            <person name="Ireland A."/>
            <person name="Larimer J."/>
            <person name="McCowan C."/>
            <person name="Murphy C."/>
            <person name="Pearson M."/>
            <person name="Poon T.W."/>
            <person name="Priest M."/>
            <person name="Roberts A."/>
            <person name="Saif S."/>
            <person name="Shea T."/>
            <person name="Sykes S."/>
            <person name="Wortman J."/>
            <person name="Nusbaum C."/>
            <person name="Birren B."/>
        </authorList>
    </citation>
    <scope>NUCLEOTIDE SEQUENCE [LARGE SCALE GENOMIC DNA]</scope>
    <source>
        <strain evidence="2">NJM9701</strain>
    </source>
</reference>
<dbReference type="InterPro" id="IPR006735">
    <property type="entry name" value="Rtf2"/>
</dbReference>